<evidence type="ECO:0000313" key="4">
    <source>
        <dbReference type="Proteomes" id="UP001209540"/>
    </source>
</evidence>
<reference evidence="3" key="2">
    <citation type="submission" date="2023-02" db="EMBL/GenBank/DDBJ databases">
        <authorList>
            <consortium name="DOE Joint Genome Institute"/>
            <person name="Mondo S.J."/>
            <person name="Chang Y."/>
            <person name="Wang Y."/>
            <person name="Ahrendt S."/>
            <person name="Andreopoulos W."/>
            <person name="Barry K."/>
            <person name="Beard J."/>
            <person name="Benny G.L."/>
            <person name="Blankenship S."/>
            <person name="Bonito G."/>
            <person name="Cuomo C."/>
            <person name="Desiro A."/>
            <person name="Gervers K.A."/>
            <person name="Hundley H."/>
            <person name="Kuo A."/>
            <person name="LaButti K."/>
            <person name="Lang B.F."/>
            <person name="Lipzen A."/>
            <person name="O'Donnell K."/>
            <person name="Pangilinan J."/>
            <person name="Reynolds N."/>
            <person name="Sandor L."/>
            <person name="Smith M.W."/>
            <person name="Tsang A."/>
            <person name="Grigoriev I.V."/>
            <person name="Stajich J.E."/>
            <person name="Spatafora J.W."/>
        </authorList>
    </citation>
    <scope>NUCLEOTIDE SEQUENCE</scope>
    <source>
        <strain evidence="3">RSA 2281</strain>
    </source>
</reference>
<sequence>MSELRDHIVHSFRDDPLETLDVVASTLKELNVYITHDDEEEMGRQARLAIWQKVFVRHSEIWRWVLFLGDHSLLYLQGNGDDSEYATRFPSAITEGSTDTNNDKDDNSNDNISDDDNDDENNGGKRDGKKTYRLAMSFLSIIFLMLMTWTF</sequence>
<comment type="caution">
    <text evidence="3">The sequence shown here is derived from an EMBL/GenBank/DDBJ whole genome shotgun (WGS) entry which is preliminary data.</text>
</comment>
<keyword evidence="4" id="KW-1185">Reference proteome</keyword>
<feature type="transmembrane region" description="Helical" evidence="2">
    <location>
        <begin position="131"/>
        <end position="149"/>
    </location>
</feature>
<name>A0AAD5PDU1_9FUNG</name>
<feature type="compositionally biased region" description="Acidic residues" evidence="1">
    <location>
        <begin position="112"/>
        <end position="121"/>
    </location>
</feature>
<dbReference type="EMBL" id="JAIXMP010000020">
    <property type="protein sequence ID" value="KAI9257389.1"/>
    <property type="molecule type" value="Genomic_DNA"/>
</dbReference>
<proteinExistence type="predicted"/>
<keyword evidence="2" id="KW-1133">Transmembrane helix</keyword>
<feature type="region of interest" description="Disordered" evidence="1">
    <location>
        <begin position="92"/>
        <end position="126"/>
    </location>
</feature>
<gene>
    <name evidence="3" type="ORF">BDA99DRAFT_561868</name>
</gene>
<dbReference type="Proteomes" id="UP001209540">
    <property type="component" value="Unassembled WGS sequence"/>
</dbReference>
<evidence type="ECO:0000313" key="3">
    <source>
        <dbReference type="EMBL" id="KAI9257389.1"/>
    </source>
</evidence>
<keyword evidence="2" id="KW-0472">Membrane</keyword>
<keyword evidence="2" id="KW-0812">Transmembrane</keyword>
<evidence type="ECO:0000256" key="2">
    <source>
        <dbReference type="SAM" id="Phobius"/>
    </source>
</evidence>
<evidence type="ECO:0000256" key="1">
    <source>
        <dbReference type="SAM" id="MobiDB-lite"/>
    </source>
</evidence>
<organism evidence="3 4">
    <name type="scientific">Phascolomyces articulosus</name>
    <dbReference type="NCBI Taxonomy" id="60185"/>
    <lineage>
        <taxon>Eukaryota</taxon>
        <taxon>Fungi</taxon>
        <taxon>Fungi incertae sedis</taxon>
        <taxon>Mucoromycota</taxon>
        <taxon>Mucoromycotina</taxon>
        <taxon>Mucoromycetes</taxon>
        <taxon>Mucorales</taxon>
        <taxon>Lichtheimiaceae</taxon>
        <taxon>Phascolomyces</taxon>
    </lineage>
</organism>
<reference evidence="3" key="1">
    <citation type="journal article" date="2022" name="IScience">
        <title>Evolution of zygomycete secretomes and the origins of terrestrial fungal ecologies.</title>
        <authorList>
            <person name="Chang Y."/>
            <person name="Wang Y."/>
            <person name="Mondo S."/>
            <person name="Ahrendt S."/>
            <person name="Andreopoulos W."/>
            <person name="Barry K."/>
            <person name="Beard J."/>
            <person name="Benny G.L."/>
            <person name="Blankenship S."/>
            <person name="Bonito G."/>
            <person name="Cuomo C."/>
            <person name="Desiro A."/>
            <person name="Gervers K.A."/>
            <person name="Hundley H."/>
            <person name="Kuo A."/>
            <person name="LaButti K."/>
            <person name="Lang B.F."/>
            <person name="Lipzen A."/>
            <person name="O'Donnell K."/>
            <person name="Pangilinan J."/>
            <person name="Reynolds N."/>
            <person name="Sandor L."/>
            <person name="Smith M.E."/>
            <person name="Tsang A."/>
            <person name="Grigoriev I.V."/>
            <person name="Stajich J.E."/>
            <person name="Spatafora J.W."/>
        </authorList>
    </citation>
    <scope>NUCLEOTIDE SEQUENCE</scope>
    <source>
        <strain evidence="3">RSA 2281</strain>
    </source>
</reference>
<protein>
    <submittedName>
        <fullName evidence="3">Uncharacterized protein</fullName>
    </submittedName>
</protein>
<dbReference type="AlphaFoldDB" id="A0AAD5PDU1"/>
<accession>A0AAD5PDU1</accession>